<keyword evidence="2" id="KW-1133">Transmembrane helix</keyword>
<evidence type="ECO:0000256" key="2">
    <source>
        <dbReference type="SAM" id="Phobius"/>
    </source>
</evidence>
<reference evidence="4 5" key="1">
    <citation type="journal article" date="2012" name="PLoS Pathog.">
        <title>Diverse lifestyles and strategies of plant pathogenesis encoded in the genomes of eighteen Dothideomycetes fungi.</title>
        <authorList>
            <person name="Ohm R.A."/>
            <person name="Feau N."/>
            <person name="Henrissat B."/>
            <person name="Schoch C.L."/>
            <person name="Horwitz B.A."/>
            <person name="Barry K.W."/>
            <person name="Condon B.J."/>
            <person name="Copeland A.C."/>
            <person name="Dhillon B."/>
            <person name="Glaser F."/>
            <person name="Hesse C.N."/>
            <person name="Kosti I."/>
            <person name="LaButti K."/>
            <person name="Lindquist E.A."/>
            <person name="Lucas S."/>
            <person name="Salamov A.A."/>
            <person name="Bradshaw R.E."/>
            <person name="Ciuffetti L."/>
            <person name="Hamelin R.C."/>
            <person name="Kema G.H.J."/>
            <person name="Lawrence C."/>
            <person name="Scott J.A."/>
            <person name="Spatafora J.W."/>
            <person name="Turgeon B.G."/>
            <person name="de Wit P.J.G.M."/>
            <person name="Zhong S."/>
            <person name="Goodwin S.B."/>
            <person name="Grigoriev I.V."/>
        </authorList>
    </citation>
    <scope>NUCLEOTIDE SEQUENCE [LARGE SCALE GENOMIC DNA]</scope>
    <source>
        <strain evidence="5">C5 / ATCC 48332 / race O</strain>
    </source>
</reference>
<dbReference type="eggNOG" id="ENOG502S3AD">
    <property type="taxonomic scope" value="Eukaryota"/>
</dbReference>
<dbReference type="InterPro" id="IPR056146">
    <property type="entry name" value="DUF7729"/>
</dbReference>
<name>M2SX75_COCH5</name>
<dbReference type="OrthoDB" id="2564812at2759"/>
<evidence type="ECO:0000313" key="5">
    <source>
        <dbReference type="Proteomes" id="UP000016936"/>
    </source>
</evidence>
<feature type="region of interest" description="Disordered" evidence="1">
    <location>
        <begin position="1"/>
        <end position="26"/>
    </location>
</feature>
<reference evidence="5" key="2">
    <citation type="journal article" date="2013" name="PLoS Genet.">
        <title>Comparative genome structure, secondary metabolite, and effector coding capacity across Cochliobolus pathogens.</title>
        <authorList>
            <person name="Condon B.J."/>
            <person name="Leng Y."/>
            <person name="Wu D."/>
            <person name="Bushley K.E."/>
            <person name="Ohm R.A."/>
            <person name="Otillar R."/>
            <person name="Martin J."/>
            <person name="Schackwitz W."/>
            <person name="Grimwood J."/>
            <person name="MohdZainudin N."/>
            <person name="Xue C."/>
            <person name="Wang R."/>
            <person name="Manning V.A."/>
            <person name="Dhillon B."/>
            <person name="Tu Z.J."/>
            <person name="Steffenson B.J."/>
            <person name="Salamov A."/>
            <person name="Sun H."/>
            <person name="Lowry S."/>
            <person name="LaButti K."/>
            <person name="Han J."/>
            <person name="Copeland A."/>
            <person name="Lindquist E."/>
            <person name="Barry K."/>
            <person name="Schmutz J."/>
            <person name="Baker S.E."/>
            <person name="Ciuffetti L.M."/>
            <person name="Grigoriev I.V."/>
            <person name="Zhong S."/>
            <person name="Turgeon B.G."/>
        </authorList>
    </citation>
    <scope>NUCLEOTIDE SEQUENCE [LARGE SCALE GENOMIC DNA]</scope>
    <source>
        <strain evidence="5">C5 / ATCC 48332 / race O</strain>
    </source>
</reference>
<dbReference type="HOGENOM" id="CLU_042319_1_1_1"/>
<accession>M2SX75</accession>
<dbReference type="OMA" id="WRANTTI"/>
<dbReference type="AlphaFoldDB" id="M2SX75"/>
<proteinExistence type="predicted"/>
<dbReference type="EMBL" id="KB445578">
    <property type="protein sequence ID" value="EMD89965.1"/>
    <property type="molecule type" value="Genomic_DNA"/>
</dbReference>
<sequence length="268" mass="28579">MPPLQGHHDAIRSSPPSKRALGTDPNASNGDFSVPAAFDSALSNNFTNACAQFLNNMRQNEDFVNCHPFSLLLQTSSGFFDASKSTLRITQTLDATCGANASQCKPLMDKYATEILMADACKADYDNDNPIVIQAYNGLVAYMPSYQASCLHGKDGNYCFASAVTNTTSPGDAYPYYLPVGQELPAGSRPTCNSCLKSAMGVFASYSNNASQPLAKTYASAAHQISIGCGTNFLDVTAAPVKSAAPTTSVSLTPTITLVLMFFLYFFQ</sequence>
<keyword evidence="5" id="KW-1185">Reference proteome</keyword>
<dbReference type="PANTHER" id="PTHR39460">
    <property type="entry name" value="EXPRESSED PROTEIN"/>
    <property type="match status" value="1"/>
</dbReference>
<protein>
    <recommendedName>
        <fullName evidence="3">DUF7729 domain-containing protein</fullName>
    </recommendedName>
</protein>
<evidence type="ECO:0000313" key="4">
    <source>
        <dbReference type="EMBL" id="EMD89965.1"/>
    </source>
</evidence>
<organism evidence="4 5">
    <name type="scientific">Cochliobolus heterostrophus (strain C5 / ATCC 48332 / race O)</name>
    <name type="common">Southern corn leaf blight fungus</name>
    <name type="synonym">Bipolaris maydis</name>
    <dbReference type="NCBI Taxonomy" id="701091"/>
    <lineage>
        <taxon>Eukaryota</taxon>
        <taxon>Fungi</taxon>
        <taxon>Dikarya</taxon>
        <taxon>Ascomycota</taxon>
        <taxon>Pezizomycotina</taxon>
        <taxon>Dothideomycetes</taxon>
        <taxon>Pleosporomycetidae</taxon>
        <taxon>Pleosporales</taxon>
        <taxon>Pleosporineae</taxon>
        <taxon>Pleosporaceae</taxon>
        <taxon>Bipolaris</taxon>
    </lineage>
</organism>
<dbReference type="Pfam" id="PF24855">
    <property type="entry name" value="DUF7729"/>
    <property type="match status" value="1"/>
</dbReference>
<keyword evidence="2" id="KW-0472">Membrane</keyword>
<gene>
    <name evidence="4" type="ORF">COCHEDRAFT_1104459</name>
</gene>
<evidence type="ECO:0000256" key="1">
    <source>
        <dbReference type="SAM" id="MobiDB-lite"/>
    </source>
</evidence>
<feature type="domain" description="DUF7729" evidence="3">
    <location>
        <begin position="34"/>
        <end position="237"/>
    </location>
</feature>
<feature type="transmembrane region" description="Helical" evidence="2">
    <location>
        <begin position="250"/>
        <end position="267"/>
    </location>
</feature>
<dbReference type="PANTHER" id="PTHR39460:SF1">
    <property type="entry name" value="C6 TRANSCRIPTION FACTOR"/>
    <property type="match status" value="1"/>
</dbReference>
<feature type="compositionally biased region" description="Basic and acidic residues" evidence="1">
    <location>
        <begin position="1"/>
        <end position="11"/>
    </location>
</feature>
<dbReference type="Proteomes" id="UP000016936">
    <property type="component" value="Unassembled WGS sequence"/>
</dbReference>
<evidence type="ECO:0000259" key="3">
    <source>
        <dbReference type="Pfam" id="PF24855"/>
    </source>
</evidence>
<keyword evidence="2" id="KW-0812">Transmembrane</keyword>